<dbReference type="InterPro" id="IPR040322">
    <property type="entry name" value="TROVE2"/>
</dbReference>
<dbReference type="GO" id="GO:0046872">
    <property type="term" value="F:metal ion binding"/>
    <property type="evidence" value="ECO:0007669"/>
    <property type="project" value="UniProtKB-KW"/>
</dbReference>
<evidence type="ECO:0000256" key="6">
    <source>
        <dbReference type="ARBA" id="ARBA00023274"/>
    </source>
</evidence>
<dbReference type="GO" id="GO:0005737">
    <property type="term" value="C:cytoplasm"/>
    <property type="evidence" value="ECO:0007669"/>
    <property type="project" value="UniProtKB-SubCell"/>
</dbReference>
<organism evidence="8 9">
    <name type="scientific">Haloferula luteola</name>
    <dbReference type="NCBI Taxonomy" id="595692"/>
    <lineage>
        <taxon>Bacteria</taxon>
        <taxon>Pseudomonadati</taxon>
        <taxon>Verrucomicrobiota</taxon>
        <taxon>Verrucomicrobiia</taxon>
        <taxon>Verrucomicrobiales</taxon>
        <taxon>Verrucomicrobiaceae</taxon>
        <taxon>Haloferula</taxon>
    </lineage>
</organism>
<name>A0A840VC44_9BACT</name>
<gene>
    <name evidence="8" type="ORF">HNR46_000665</name>
</gene>
<feature type="domain" description="TROVE" evidence="7">
    <location>
        <begin position="20"/>
        <end position="325"/>
    </location>
</feature>
<dbReference type="InterPro" id="IPR037214">
    <property type="entry name" value="TROVE_dom_sf"/>
</dbReference>
<reference evidence="8 9" key="1">
    <citation type="submission" date="2020-08" db="EMBL/GenBank/DDBJ databases">
        <title>Genomic Encyclopedia of Type Strains, Phase IV (KMG-IV): sequencing the most valuable type-strain genomes for metagenomic binning, comparative biology and taxonomic classification.</title>
        <authorList>
            <person name="Goeker M."/>
        </authorList>
    </citation>
    <scope>NUCLEOTIDE SEQUENCE [LARGE SCALE GENOMIC DNA]</scope>
    <source>
        <strain evidence="8 9">YC6886</strain>
    </source>
</reference>
<dbReference type="PROSITE" id="PS50988">
    <property type="entry name" value="TROVE"/>
    <property type="match status" value="1"/>
</dbReference>
<evidence type="ECO:0000313" key="8">
    <source>
        <dbReference type="EMBL" id="MBB5350441.1"/>
    </source>
</evidence>
<accession>A0A840VC44</accession>
<dbReference type="InterPro" id="IPR008858">
    <property type="entry name" value="TROVE_dom"/>
</dbReference>
<dbReference type="RefSeq" id="WP_184015735.1">
    <property type="nucleotide sequence ID" value="NZ_JACHFD010000002.1"/>
</dbReference>
<dbReference type="PANTHER" id="PTHR14202">
    <property type="entry name" value="60 KDA RIBONUCLEOPROTEIN SSA/RO"/>
    <property type="match status" value="1"/>
</dbReference>
<dbReference type="Pfam" id="PF25045">
    <property type="entry name" value="vWA_Ro60"/>
    <property type="match status" value="1"/>
</dbReference>
<dbReference type="SUPFAM" id="SSF53300">
    <property type="entry name" value="vWA-like"/>
    <property type="match status" value="1"/>
</dbReference>
<dbReference type="GO" id="GO:1990904">
    <property type="term" value="C:ribonucleoprotein complex"/>
    <property type="evidence" value="ECO:0007669"/>
    <property type="project" value="UniProtKB-KW"/>
</dbReference>
<evidence type="ECO:0000313" key="9">
    <source>
        <dbReference type="Proteomes" id="UP000557717"/>
    </source>
</evidence>
<dbReference type="EMBL" id="JACHFD010000002">
    <property type="protein sequence ID" value="MBB5350441.1"/>
    <property type="molecule type" value="Genomic_DNA"/>
</dbReference>
<comment type="caution">
    <text evidence="8">The sequence shown here is derived from an EMBL/GenBank/DDBJ whole genome shotgun (WGS) entry which is preliminary data.</text>
</comment>
<keyword evidence="4" id="KW-0479">Metal-binding</keyword>
<dbReference type="Proteomes" id="UP000557717">
    <property type="component" value="Unassembled WGS sequence"/>
</dbReference>
<sequence length="525" mass="58053">MANHQLFRSLRGAFIPKATARNDAGGVAYELSAKAALARVAMTGCLTTTYYVSAETQLERVLELAAKVDTDFLAKTALHARQRGFMKDLPALLCAVLATRDLDRLAEVFPHVIDNGRMLRTFVQILRSGVTGRKSLGSAPRRLVREWLERATDRQLLHASVGNDPSLADIVKMVHPRPSTQSREAFYGWLIGRSYDVELLPENIRHFEDWKRSRRGELPDVPFQMLTALELGPCEWSEIAENASWQTVRMNLNTFARHGVFEDREMVKRLARKLANAEAVRRARVFPYQLMVAFLHAGNEVPHRLREALQDAMEVALENVPTIRGSVVVCPDVSGSMQCAATGVRKGATSKVRCVDIAGLVAAAFLRKNRSARVLPFERDVVEVPLNPRDTVLTNAQRLAAVGGGGTNVSAPLRWLNQRGEAPDLVVFVSDNESWMDARRAGYGTGMLAEWQKLKRRNSQAKLVCIDLVPNTTAQAPDGQDILNVGGFSDHVFEVIAAFAASGSEISPWIQAIESQALNPRLKTA</sequence>
<comment type="similarity">
    <text evidence="2">Belongs to the Ro 60 kDa family.</text>
</comment>
<dbReference type="PANTHER" id="PTHR14202:SF0">
    <property type="entry name" value="RNA-BINDING PROTEIN RO60"/>
    <property type="match status" value="1"/>
</dbReference>
<comment type="subcellular location">
    <subcellularLocation>
        <location evidence="1">Cytoplasm</location>
    </subcellularLocation>
</comment>
<evidence type="ECO:0000256" key="3">
    <source>
        <dbReference type="ARBA" id="ARBA00022490"/>
    </source>
</evidence>
<keyword evidence="3" id="KW-0963">Cytoplasm</keyword>
<dbReference type="GO" id="GO:0003723">
    <property type="term" value="F:RNA binding"/>
    <property type="evidence" value="ECO:0007669"/>
    <property type="project" value="UniProtKB-KW"/>
</dbReference>
<keyword evidence="9" id="KW-1185">Reference proteome</keyword>
<evidence type="ECO:0000259" key="7">
    <source>
        <dbReference type="PROSITE" id="PS50988"/>
    </source>
</evidence>
<evidence type="ECO:0000256" key="2">
    <source>
        <dbReference type="ARBA" id="ARBA00007814"/>
    </source>
</evidence>
<proteinExistence type="inferred from homology"/>
<dbReference type="SUPFAM" id="SSF140864">
    <property type="entry name" value="TROVE domain-like"/>
    <property type="match status" value="1"/>
</dbReference>
<protein>
    <submittedName>
        <fullName evidence="8">60 kDa SS-A/Ro ribonucleoprotein</fullName>
    </submittedName>
</protein>
<evidence type="ECO:0000256" key="5">
    <source>
        <dbReference type="ARBA" id="ARBA00022884"/>
    </source>
</evidence>
<dbReference type="InterPro" id="IPR056800">
    <property type="entry name" value="vWA_Ro60"/>
</dbReference>
<dbReference type="Gene3D" id="3.40.50.410">
    <property type="entry name" value="von Willebrand factor, type A domain"/>
    <property type="match status" value="1"/>
</dbReference>
<dbReference type="InterPro" id="IPR036465">
    <property type="entry name" value="vWFA_dom_sf"/>
</dbReference>
<evidence type="ECO:0000256" key="1">
    <source>
        <dbReference type="ARBA" id="ARBA00004496"/>
    </source>
</evidence>
<evidence type="ECO:0000256" key="4">
    <source>
        <dbReference type="ARBA" id="ARBA00022723"/>
    </source>
</evidence>
<keyword evidence="5" id="KW-0694">RNA-binding</keyword>
<dbReference type="AlphaFoldDB" id="A0A840VC44"/>
<keyword evidence="6 8" id="KW-0687">Ribonucleoprotein</keyword>